<dbReference type="GeneID" id="39606768"/>
<name>A0A3M9Y0P0_9PEZI</name>
<comment type="caution">
    <text evidence="2">The sequence shown here is derived from an EMBL/GenBank/DDBJ whole genome shotgun (WGS) entry which is preliminary data.</text>
</comment>
<evidence type="ECO:0008006" key="4">
    <source>
        <dbReference type="Google" id="ProtNLM"/>
    </source>
</evidence>
<proteinExistence type="predicted"/>
<dbReference type="Pfam" id="PF13531">
    <property type="entry name" value="SBP_bac_11"/>
    <property type="match status" value="1"/>
</dbReference>
<dbReference type="Proteomes" id="UP000267145">
    <property type="component" value="Unassembled WGS sequence"/>
</dbReference>
<organism evidence="2 3">
    <name type="scientific">Verticillium nonalfalfae</name>
    <dbReference type="NCBI Taxonomy" id="1051616"/>
    <lineage>
        <taxon>Eukaryota</taxon>
        <taxon>Fungi</taxon>
        <taxon>Dikarya</taxon>
        <taxon>Ascomycota</taxon>
        <taxon>Pezizomycotina</taxon>
        <taxon>Sordariomycetes</taxon>
        <taxon>Hypocreomycetidae</taxon>
        <taxon>Glomerellales</taxon>
        <taxon>Plectosphaerellaceae</taxon>
        <taxon>Verticillium</taxon>
    </lineage>
</organism>
<dbReference type="PANTHER" id="PTHR30006:SF2">
    <property type="entry name" value="ABC TRANSPORTER SUBSTRATE-BINDING PROTEIN"/>
    <property type="match status" value="1"/>
</dbReference>
<dbReference type="AlphaFoldDB" id="A0A3M9Y0P0"/>
<dbReference type="RefSeq" id="XP_028490868.1">
    <property type="nucleotide sequence ID" value="XM_028637273.1"/>
</dbReference>
<protein>
    <recommendedName>
        <fullName evidence="4">ABC transporter</fullName>
    </recommendedName>
</protein>
<evidence type="ECO:0000313" key="3">
    <source>
        <dbReference type="Proteomes" id="UP000267145"/>
    </source>
</evidence>
<dbReference type="SUPFAM" id="SSF53850">
    <property type="entry name" value="Periplasmic binding protein-like II"/>
    <property type="match status" value="1"/>
</dbReference>
<evidence type="ECO:0000256" key="1">
    <source>
        <dbReference type="ARBA" id="ARBA00022729"/>
    </source>
</evidence>
<reference evidence="2 3" key="1">
    <citation type="submission" date="2018-10" db="EMBL/GenBank/DDBJ databases">
        <title>Genome sequence of Verticillium nonalfalfae VnAa140.</title>
        <authorList>
            <person name="Stajich J.E."/>
            <person name="Kasson M.T."/>
        </authorList>
    </citation>
    <scope>NUCLEOTIDE SEQUENCE [LARGE SCALE GENOMIC DNA]</scope>
    <source>
        <strain evidence="2 3">VnAa140</strain>
    </source>
</reference>
<keyword evidence="1" id="KW-0732">Signal</keyword>
<dbReference type="STRING" id="1051616.A0A3M9Y0P0"/>
<dbReference type="Gene3D" id="3.40.190.10">
    <property type="entry name" value="Periplasmic binding protein-like II"/>
    <property type="match status" value="2"/>
</dbReference>
<gene>
    <name evidence="2" type="ORF">D7B24_003079</name>
</gene>
<accession>A0A3M9Y0P0</accession>
<evidence type="ECO:0000313" key="2">
    <source>
        <dbReference type="EMBL" id="RNJ52710.1"/>
    </source>
</evidence>
<keyword evidence="3" id="KW-1185">Reference proteome</keyword>
<dbReference type="EMBL" id="RBVV01000181">
    <property type="protein sequence ID" value="RNJ52710.1"/>
    <property type="molecule type" value="Genomic_DNA"/>
</dbReference>
<sequence>MVAPSCGLPILAATTNVFAYDNLFAFDSVPEIENRTLEEIHKVALAEGGVVNCWHGGDEPNQQGFLKQIFEERFPGMTLNITVDLSKYHDGRLDEQLANSNVHVDSVILQTLHDFPRWENQGALLNYAPLGFDAIDGAYKNAATAAYYGVYHLAWQLFWSPSKLPNITISEFDDFLRPELKNKIVLTYPNDDDAVLFAFDLILQRHGIEWLDALLAQNPRWVRGTGTPVTLTLTPNCTEAATFTSFAGFAAVPGSNYSLPTQTQFVSWPQTAAILKDAPHPESAKLLHSFVLSPEFQQMMGWPVRHDVPVAENFSQLPLKDIPSTNPAAFGRFMADRGRVERLRFFLEDRIGSAQGLSPLVDGL</sequence>
<dbReference type="PANTHER" id="PTHR30006">
    <property type="entry name" value="THIAMINE-BINDING PERIPLASMIC PROTEIN-RELATED"/>
    <property type="match status" value="1"/>
</dbReference>